<accession>A0A0N0U2Z1</accession>
<dbReference type="Proteomes" id="UP000053105">
    <property type="component" value="Unassembled WGS sequence"/>
</dbReference>
<evidence type="ECO:0000313" key="3">
    <source>
        <dbReference type="Proteomes" id="UP000053105"/>
    </source>
</evidence>
<reference evidence="2 3" key="1">
    <citation type="submission" date="2015-07" db="EMBL/GenBank/DDBJ databases">
        <title>The genome of Melipona quadrifasciata.</title>
        <authorList>
            <person name="Pan H."/>
            <person name="Kapheim K."/>
        </authorList>
    </citation>
    <scope>NUCLEOTIDE SEQUENCE [LARGE SCALE GENOMIC DNA]</scope>
    <source>
        <strain evidence="2">0111107301</strain>
        <tissue evidence="2">Whole body</tissue>
    </source>
</reference>
<proteinExistence type="predicted"/>
<evidence type="ECO:0000256" key="1">
    <source>
        <dbReference type="SAM" id="MobiDB-lite"/>
    </source>
</evidence>
<name>A0A0N0U2Z1_9HYME</name>
<dbReference type="EMBL" id="KQ435923">
    <property type="protein sequence ID" value="KOX68394.1"/>
    <property type="molecule type" value="Genomic_DNA"/>
</dbReference>
<gene>
    <name evidence="2" type="ORF">WN51_07422</name>
</gene>
<sequence>MEDIAEGDKEKENKRLWITVSSPRKLRGSKQTKSDDTQLQLSRKREAIQRPTISSPSTPAPIQLQLQLDTSTTSNNNPSNNNQIKSPPIILHESSLKQTKDRQEGPHLVHKMSKNWPYTSFKLQAGIPLYQLQHSP</sequence>
<feature type="region of interest" description="Disordered" evidence="1">
    <location>
        <begin position="1"/>
        <end position="89"/>
    </location>
</feature>
<feature type="compositionally biased region" description="Low complexity" evidence="1">
    <location>
        <begin position="51"/>
        <end position="62"/>
    </location>
</feature>
<feature type="compositionally biased region" description="Basic and acidic residues" evidence="1">
    <location>
        <begin position="1"/>
        <end position="15"/>
    </location>
</feature>
<feature type="compositionally biased region" description="Low complexity" evidence="1">
    <location>
        <begin position="70"/>
        <end position="82"/>
    </location>
</feature>
<organism evidence="2 3">
    <name type="scientific">Melipona quadrifasciata</name>
    <dbReference type="NCBI Taxonomy" id="166423"/>
    <lineage>
        <taxon>Eukaryota</taxon>
        <taxon>Metazoa</taxon>
        <taxon>Ecdysozoa</taxon>
        <taxon>Arthropoda</taxon>
        <taxon>Hexapoda</taxon>
        <taxon>Insecta</taxon>
        <taxon>Pterygota</taxon>
        <taxon>Neoptera</taxon>
        <taxon>Endopterygota</taxon>
        <taxon>Hymenoptera</taxon>
        <taxon>Apocrita</taxon>
        <taxon>Aculeata</taxon>
        <taxon>Apoidea</taxon>
        <taxon>Anthophila</taxon>
        <taxon>Apidae</taxon>
        <taxon>Melipona</taxon>
    </lineage>
</organism>
<protein>
    <submittedName>
        <fullName evidence="2">Uncharacterized protein</fullName>
    </submittedName>
</protein>
<keyword evidence="3" id="KW-1185">Reference proteome</keyword>
<evidence type="ECO:0000313" key="2">
    <source>
        <dbReference type="EMBL" id="KOX68394.1"/>
    </source>
</evidence>
<dbReference type="AlphaFoldDB" id="A0A0N0U2Z1"/>